<accession>A0A1M5NBR9</accession>
<sequence>MKTILSLVVFTLLYCQANSQSIVGKWQLVKQSNCVEEDLPPQDAETAALVEDMKGMAGSIPQVIEFKDNNTGQESSKIVSHKKAYNSKSFLYKYSGESLYILDKKSHTIIEGFSVEKIDGDSLIITNSSRVCETKVFVKLK</sequence>
<protein>
    <recommendedName>
        <fullName evidence="3">Lipocalin-like domain-containing protein</fullName>
    </recommendedName>
</protein>
<gene>
    <name evidence="1" type="ORF">SAMN04488109_2228</name>
</gene>
<dbReference type="OrthoDB" id="979414at2"/>
<name>A0A1M5NBR9_9BACT</name>
<reference evidence="1 2" key="1">
    <citation type="submission" date="2016-11" db="EMBL/GenBank/DDBJ databases">
        <authorList>
            <person name="Jaros S."/>
            <person name="Januszkiewicz K."/>
            <person name="Wedrychowicz H."/>
        </authorList>
    </citation>
    <scope>NUCLEOTIDE SEQUENCE [LARGE SCALE GENOMIC DNA]</scope>
    <source>
        <strain evidence="1 2">DSM 24574</strain>
    </source>
</reference>
<dbReference type="Proteomes" id="UP000184212">
    <property type="component" value="Unassembled WGS sequence"/>
</dbReference>
<dbReference type="EMBL" id="FQWQ01000001">
    <property type="protein sequence ID" value="SHG86938.1"/>
    <property type="molecule type" value="Genomic_DNA"/>
</dbReference>
<keyword evidence="2" id="KW-1185">Reference proteome</keyword>
<organism evidence="1 2">
    <name type="scientific">Chryseolinea serpens</name>
    <dbReference type="NCBI Taxonomy" id="947013"/>
    <lineage>
        <taxon>Bacteria</taxon>
        <taxon>Pseudomonadati</taxon>
        <taxon>Bacteroidota</taxon>
        <taxon>Cytophagia</taxon>
        <taxon>Cytophagales</taxon>
        <taxon>Fulvivirgaceae</taxon>
        <taxon>Chryseolinea</taxon>
    </lineage>
</organism>
<proteinExistence type="predicted"/>
<dbReference type="RefSeq" id="WP_073133642.1">
    <property type="nucleotide sequence ID" value="NZ_FQWQ01000001.1"/>
</dbReference>
<evidence type="ECO:0000313" key="2">
    <source>
        <dbReference type="Proteomes" id="UP000184212"/>
    </source>
</evidence>
<evidence type="ECO:0008006" key="3">
    <source>
        <dbReference type="Google" id="ProtNLM"/>
    </source>
</evidence>
<evidence type="ECO:0000313" key="1">
    <source>
        <dbReference type="EMBL" id="SHG86938.1"/>
    </source>
</evidence>
<dbReference type="AlphaFoldDB" id="A0A1M5NBR9"/>
<dbReference type="STRING" id="947013.SAMN04488109_2228"/>